<evidence type="ECO:0000313" key="4">
    <source>
        <dbReference type="Proteomes" id="UP001525890"/>
    </source>
</evidence>
<keyword evidence="3" id="KW-0808">Transferase</keyword>
<dbReference type="Proteomes" id="UP001525890">
    <property type="component" value="Unassembled WGS sequence"/>
</dbReference>
<reference evidence="3 4" key="1">
    <citation type="journal article" date="2022" name="Front. Microbiol.">
        <title>High genomic differentiation and limited gene flow indicate recent cryptic speciation within the genus Laspinema (cyanobacteria).</title>
        <authorList>
            <person name="Stanojkovic A."/>
            <person name="Skoupy S."/>
            <person name="Skaloud P."/>
            <person name="Dvorak P."/>
        </authorList>
    </citation>
    <scope>NUCLEOTIDE SEQUENCE [LARGE SCALE GENOMIC DNA]</scope>
    <source>
        <strain evidence="3 4">D2a</strain>
    </source>
</reference>
<evidence type="ECO:0000313" key="3">
    <source>
        <dbReference type="EMBL" id="MCT7965638.1"/>
    </source>
</evidence>
<organism evidence="3 4">
    <name type="scientific">Laspinema palackyanum D2a</name>
    <dbReference type="NCBI Taxonomy" id="2953684"/>
    <lineage>
        <taxon>Bacteria</taxon>
        <taxon>Bacillati</taxon>
        <taxon>Cyanobacteriota</taxon>
        <taxon>Cyanophyceae</taxon>
        <taxon>Oscillatoriophycideae</taxon>
        <taxon>Oscillatoriales</taxon>
        <taxon>Laspinemataceae</taxon>
        <taxon>Laspinema</taxon>
        <taxon>Laspinema palackyanum</taxon>
    </lineage>
</organism>
<name>A0ABT2MLM7_9CYAN</name>
<evidence type="ECO:0000256" key="1">
    <source>
        <dbReference type="SAM" id="MobiDB-lite"/>
    </source>
</evidence>
<dbReference type="CDD" id="cd02440">
    <property type="entry name" value="AdoMet_MTases"/>
    <property type="match status" value="1"/>
</dbReference>
<feature type="domain" description="Methyltransferase" evidence="2">
    <location>
        <begin position="176"/>
        <end position="273"/>
    </location>
</feature>
<feature type="compositionally biased region" description="Basic and acidic residues" evidence="1">
    <location>
        <begin position="1"/>
        <end position="10"/>
    </location>
</feature>
<proteinExistence type="predicted"/>
<gene>
    <name evidence="3" type="ORF">NG799_04725</name>
</gene>
<feature type="region of interest" description="Disordered" evidence="1">
    <location>
        <begin position="1"/>
        <end position="30"/>
    </location>
</feature>
<dbReference type="Pfam" id="PF13649">
    <property type="entry name" value="Methyltransf_25"/>
    <property type="match status" value="1"/>
</dbReference>
<comment type="caution">
    <text evidence="3">The sequence shown here is derived from an EMBL/GenBank/DDBJ whole genome shotgun (WGS) entry which is preliminary data.</text>
</comment>
<dbReference type="InterPro" id="IPR029063">
    <property type="entry name" value="SAM-dependent_MTases_sf"/>
</dbReference>
<dbReference type="RefSeq" id="WP_368005326.1">
    <property type="nucleotide sequence ID" value="NZ_JAMXFF010000004.1"/>
</dbReference>
<accession>A0ABT2MLM7</accession>
<keyword evidence="4" id="KW-1185">Reference proteome</keyword>
<sequence>MVSEASKQRAEPLSTQTNPPSLSVSQTEPVRDPELLAQALRHKLKNLTGAIGEVMMPCIPAMIDEHMNLVMGVMKGLGQTLSDEQIQTLRTSLSTHLAEGFRASPHARLSLKFSPPSPTEGLTSGLKITANVHTSSLEEKYDGWVKNRSGPLFGPHADAKIIDVAATFPNKEQAPILDVGAGTGRNSFPLARQGHPVDAVELTSVFAQKLLATAESEALPVRIFQGNILDPNLNLPPSYYKLAVVSEVISHFRNINQVRILLAKLSAGLESGGLLLFNVFLPIEGYEPDETVRQMGEVVWSYLLTRDELKLAMAGLPLEILSEESVYEYEKAHLPSEAWPPTWWFISWATGRNIFPFGATPPVELRWVLCRRK</sequence>
<dbReference type="EMBL" id="JAMXFF010000004">
    <property type="protein sequence ID" value="MCT7965638.1"/>
    <property type="molecule type" value="Genomic_DNA"/>
</dbReference>
<dbReference type="InterPro" id="IPR041698">
    <property type="entry name" value="Methyltransf_25"/>
</dbReference>
<dbReference type="Gene3D" id="3.40.50.150">
    <property type="entry name" value="Vaccinia Virus protein VP39"/>
    <property type="match status" value="1"/>
</dbReference>
<dbReference type="GO" id="GO:0008168">
    <property type="term" value="F:methyltransferase activity"/>
    <property type="evidence" value="ECO:0007669"/>
    <property type="project" value="UniProtKB-KW"/>
</dbReference>
<keyword evidence="3" id="KW-0489">Methyltransferase</keyword>
<protein>
    <submittedName>
        <fullName evidence="3">Class I SAM-dependent methyltransferase</fullName>
    </submittedName>
</protein>
<feature type="compositionally biased region" description="Polar residues" evidence="1">
    <location>
        <begin position="13"/>
        <end position="28"/>
    </location>
</feature>
<evidence type="ECO:0000259" key="2">
    <source>
        <dbReference type="Pfam" id="PF13649"/>
    </source>
</evidence>
<dbReference type="GO" id="GO:0032259">
    <property type="term" value="P:methylation"/>
    <property type="evidence" value="ECO:0007669"/>
    <property type="project" value="UniProtKB-KW"/>
</dbReference>
<dbReference type="SUPFAM" id="SSF53335">
    <property type="entry name" value="S-adenosyl-L-methionine-dependent methyltransferases"/>
    <property type="match status" value="1"/>
</dbReference>